<feature type="region of interest" description="Disordered" evidence="1">
    <location>
        <begin position="46"/>
        <end position="75"/>
    </location>
</feature>
<name>A0A1U7VSG6_NICSY</name>
<reference evidence="3" key="2">
    <citation type="submission" date="2025-08" db="UniProtKB">
        <authorList>
            <consortium name="RefSeq"/>
        </authorList>
    </citation>
    <scope>IDENTIFICATION</scope>
    <source>
        <tissue evidence="3">Leaf</tissue>
    </source>
</reference>
<organism evidence="2 3">
    <name type="scientific">Nicotiana sylvestris</name>
    <name type="common">Wood tobacco</name>
    <name type="synonym">South American tobacco</name>
    <dbReference type="NCBI Taxonomy" id="4096"/>
    <lineage>
        <taxon>Eukaryota</taxon>
        <taxon>Viridiplantae</taxon>
        <taxon>Streptophyta</taxon>
        <taxon>Embryophyta</taxon>
        <taxon>Tracheophyta</taxon>
        <taxon>Spermatophyta</taxon>
        <taxon>Magnoliopsida</taxon>
        <taxon>eudicotyledons</taxon>
        <taxon>Gunneridae</taxon>
        <taxon>Pentapetalae</taxon>
        <taxon>asterids</taxon>
        <taxon>lamiids</taxon>
        <taxon>Solanales</taxon>
        <taxon>Solanaceae</taxon>
        <taxon>Nicotianoideae</taxon>
        <taxon>Nicotianeae</taxon>
        <taxon>Nicotiana</taxon>
    </lineage>
</organism>
<feature type="compositionally biased region" description="Basic and acidic residues" evidence="1">
    <location>
        <begin position="46"/>
        <end position="56"/>
    </location>
</feature>
<dbReference type="GeneID" id="104216877"/>
<proteinExistence type="predicted"/>
<dbReference type="Proteomes" id="UP000189701">
    <property type="component" value="Unplaced"/>
</dbReference>
<evidence type="ECO:0000313" key="3">
    <source>
        <dbReference type="RefSeq" id="XP_009765314.1"/>
    </source>
</evidence>
<dbReference type="AlphaFoldDB" id="A0A1U7VSG6"/>
<dbReference type="KEGG" id="nsy:104216877"/>
<gene>
    <name evidence="3" type="primary">LOC104216877</name>
</gene>
<dbReference type="RefSeq" id="XP_009765314.1">
    <property type="nucleotide sequence ID" value="XM_009767012.1"/>
</dbReference>
<sequence length="129" mass="14385">MECNNEEAIKARDTAEKMMKPGDVHCSEAVDFKRIHEAKLFFLDKEKRTEYDDKGRTPSGSSEVPVQNTSCQPGIRMHPCTPNYFHVTSEFMNQQGTQSEFPSGAGKEFNSNGNSENAYGKLNEGLSGE</sequence>
<keyword evidence="2" id="KW-1185">Reference proteome</keyword>
<reference evidence="2" key="1">
    <citation type="journal article" date="2013" name="Genome Biol.">
        <title>Reference genomes and transcriptomes of Nicotiana sylvestris and Nicotiana tomentosiformis.</title>
        <authorList>
            <person name="Sierro N."/>
            <person name="Battey J.N."/>
            <person name="Ouadi S."/>
            <person name="Bovet L."/>
            <person name="Goepfert S."/>
            <person name="Bakaher N."/>
            <person name="Peitsch M.C."/>
            <person name="Ivanov N.V."/>
        </authorList>
    </citation>
    <scope>NUCLEOTIDE SEQUENCE [LARGE SCALE GENOMIC DNA]</scope>
</reference>
<evidence type="ECO:0000256" key="1">
    <source>
        <dbReference type="SAM" id="MobiDB-lite"/>
    </source>
</evidence>
<feature type="region of interest" description="Disordered" evidence="1">
    <location>
        <begin position="93"/>
        <end position="129"/>
    </location>
</feature>
<accession>A0A1U7VSG6</accession>
<evidence type="ECO:0000313" key="2">
    <source>
        <dbReference type="Proteomes" id="UP000189701"/>
    </source>
</evidence>
<protein>
    <submittedName>
        <fullName evidence="3">Uncharacterized protein LOC104216877 isoform X2</fullName>
    </submittedName>
</protein>
<feature type="compositionally biased region" description="Polar residues" evidence="1">
    <location>
        <begin position="58"/>
        <end position="72"/>
    </location>
</feature>